<dbReference type="InParanoid" id="A0A2T3AXK9"/>
<keyword evidence="2" id="KW-0539">Nucleus</keyword>
<dbReference type="InterPro" id="IPR036864">
    <property type="entry name" value="Zn2-C6_fun-type_DNA-bd_sf"/>
</dbReference>
<dbReference type="PROSITE" id="PS50048">
    <property type="entry name" value="ZN2_CY6_FUNGAL_2"/>
    <property type="match status" value="1"/>
</dbReference>
<reference evidence="5 6" key="1">
    <citation type="journal article" date="2018" name="New Phytol.">
        <title>Comparative genomics and transcriptomics depict ericoid mycorrhizal fungi as versatile saprotrophs and plant mutualists.</title>
        <authorList>
            <person name="Martino E."/>
            <person name="Morin E."/>
            <person name="Grelet G.A."/>
            <person name="Kuo A."/>
            <person name="Kohler A."/>
            <person name="Daghino S."/>
            <person name="Barry K.W."/>
            <person name="Cichocki N."/>
            <person name="Clum A."/>
            <person name="Dockter R.B."/>
            <person name="Hainaut M."/>
            <person name="Kuo R.C."/>
            <person name="LaButti K."/>
            <person name="Lindahl B.D."/>
            <person name="Lindquist E.A."/>
            <person name="Lipzen A."/>
            <person name="Khouja H.R."/>
            <person name="Magnuson J."/>
            <person name="Murat C."/>
            <person name="Ohm R.A."/>
            <person name="Singer S.W."/>
            <person name="Spatafora J.W."/>
            <person name="Wang M."/>
            <person name="Veneault-Fourrey C."/>
            <person name="Henrissat B."/>
            <person name="Grigoriev I.V."/>
            <person name="Martin F.M."/>
            <person name="Perotto S."/>
        </authorList>
    </citation>
    <scope>NUCLEOTIDE SEQUENCE [LARGE SCALE GENOMIC DNA]</scope>
    <source>
        <strain evidence="5 6">ATCC 22711</strain>
    </source>
</reference>
<dbReference type="GeneID" id="36569046"/>
<feature type="compositionally biased region" description="Polar residues" evidence="3">
    <location>
        <begin position="18"/>
        <end position="40"/>
    </location>
</feature>
<dbReference type="Pfam" id="PF04082">
    <property type="entry name" value="Fungal_trans"/>
    <property type="match status" value="1"/>
</dbReference>
<dbReference type="Gene3D" id="4.10.240.10">
    <property type="entry name" value="Zn(2)-C6 fungal-type DNA-binding domain"/>
    <property type="match status" value="1"/>
</dbReference>
<protein>
    <recommendedName>
        <fullName evidence="4">Zn(2)-C6 fungal-type domain-containing protein</fullName>
    </recommendedName>
</protein>
<dbReference type="InterPro" id="IPR001138">
    <property type="entry name" value="Zn2Cys6_DnaBD"/>
</dbReference>
<dbReference type="GO" id="GO:0008270">
    <property type="term" value="F:zinc ion binding"/>
    <property type="evidence" value="ECO:0007669"/>
    <property type="project" value="InterPro"/>
</dbReference>
<dbReference type="GO" id="GO:0003677">
    <property type="term" value="F:DNA binding"/>
    <property type="evidence" value="ECO:0007669"/>
    <property type="project" value="InterPro"/>
</dbReference>
<dbReference type="Proteomes" id="UP000241818">
    <property type="component" value="Unassembled WGS sequence"/>
</dbReference>
<proteinExistence type="predicted"/>
<evidence type="ECO:0000256" key="3">
    <source>
        <dbReference type="SAM" id="MobiDB-lite"/>
    </source>
</evidence>
<dbReference type="EMBL" id="KZ679013">
    <property type="protein sequence ID" value="PSS14790.1"/>
    <property type="molecule type" value="Genomic_DNA"/>
</dbReference>
<evidence type="ECO:0000313" key="5">
    <source>
        <dbReference type="EMBL" id="PSS14790.1"/>
    </source>
</evidence>
<dbReference type="PANTHER" id="PTHR47431:SF1">
    <property type="entry name" value="ZN(II)2CYS6 TRANSCRIPTION FACTOR (EUROFUNG)"/>
    <property type="match status" value="1"/>
</dbReference>
<feature type="domain" description="Zn(2)-C6 fungal-type" evidence="4">
    <location>
        <begin position="49"/>
        <end position="78"/>
    </location>
</feature>
<gene>
    <name evidence="5" type="ORF">M430DRAFT_104897</name>
</gene>
<dbReference type="CDD" id="cd12148">
    <property type="entry name" value="fungal_TF_MHR"/>
    <property type="match status" value="1"/>
</dbReference>
<sequence>MASVDPEALSPTPVGLAPSSSPGTSSTNLAHPQSTAPAIRSGSSVAPIACLACRSKHLKCDGANPCARCAAHKLECSFVRSRRGYKGPRRVKAASGAPDSPDQTGRRSPPQASPYRPSSHLSPADTPGISIAGSSVDIDTLLSFSMAPMSNTGLILPWETSQGSVANVKERCLEAFFYYAHPAHPFLLPRAYLLDLFKTRPLPHLEAAMRYLGSFYVPSAPRSLLAEEALHLLSASSCPRDGFAVQANMLVAIGLDGNAERKRALAFLTQAGDIALEIGMHRREFPSLNGQGLPVREESWRRTWWELFVLDGMFAGVHQQSPFRLNEVGSTVLLPCEERDYAGGCIPAPRSLEEFDDGDFSEDIVFSSFAYRVAAIRNLGRVLKLQPVVFPDDPVVANTDAYLINWTLHLPPTKTLGIEDGQVDEMLFQAHMITNASTILLHRQHSQLDTAVARNVTSCAPHRPVAGGQTYNVHTAKIIQAAENISRLVTLPVALVKHTHLFTCVIALSSVVHLSRWAGLMTFSEDETLKQLIRLNTGALKTISGVWPSAQKVLPQLKDVARNIFSSQKSAAEKGFWDTFADDEMRNLVEDENISGFQLT</sequence>
<dbReference type="CDD" id="cd00067">
    <property type="entry name" value="GAL4"/>
    <property type="match status" value="1"/>
</dbReference>
<evidence type="ECO:0000313" key="6">
    <source>
        <dbReference type="Proteomes" id="UP000241818"/>
    </source>
</evidence>
<name>A0A2T3AXK9_AMORE</name>
<accession>A0A2T3AXK9</accession>
<dbReference type="GO" id="GO:0000981">
    <property type="term" value="F:DNA-binding transcription factor activity, RNA polymerase II-specific"/>
    <property type="evidence" value="ECO:0007669"/>
    <property type="project" value="InterPro"/>
</dbReference>
<dbReference type="PANTHER" id="PTHR47431">
    <property type="entry name" value="ZN(II)2CYS6 TRANSCRIPTION FACTOR (EUROFUNG)-RELATED"/>
    <property type="match status" value="1"/>
</dbReference>
<keyword evidence="6" id="KW-1185">Reference proteome</keyword>
<dbReference type="RefSeq" id="XP_024719389.1">
    <property type="nucleotide sequence ID" value="XM_024860965.1"/>
</dbReference>
<dbReference type="Pfam" id="PF00172">
    <property type="entry name" value="Zn_clus"/>
    <property type="match status" value="1"/>
</dbReference>
<dbReference type="STRING" id="857342.A0A2T3AXK9"/>
<evidence type="ECO:0000259" key="4">
    <source>
        <dbReference type="PROSITE" id="PS50048"/>
    </source>
</evidence>
<dbReference type="GO" id="GO:0006351">
    <property type="term" value="P:DNA-templated transcription"/>
    <property type="evidence" value="ECO:0007669"/>
    <property type="project" value="InterPro"/>
</dbReference>
<dbReference type="SUPFAM" id="SSF57701">
    <property type="entry name" value="Zn2/Cys6 DNA-binding domain"/>
    <property type="match status" value="1"/>
</dbReference>
<organism evidence="5 6">
    <name type="scientific">Amorphotheca resinae ATCC 22711</name>
    <dbReference type="NCBI Taxonomy" id="857342"/>
    <lineage>
        <taxon>Eukaryota</taxon>
        <taxon>Fungi</taxon>
        <taxon>Dikarya</taxon>
        <taxon>Ascomycota</taxon>
        <taxon>Pezizomycotina</taxon>
        <taxon>Leotiomycetes</taxon>
        <taxon>Helotiales</taxon>
        <taxon>Amorphothecaceae</taxon>
        <taxon>Amorphotheca</taxon>
    </lineage>
</organism>
<dbReference type="SMART" id="SM00066">
    <property type="entry name" value="GAL4"/>
    <property type="match status" value="1"/>
</dbReference>
<dbReference type="AlphaFoldDB" id="A0A2T3AXK9"/>
<keyword evidence="1" id="KW-0479">Metal-binding</keyword>
<feature type="region of interest" description="Disordered" evidence="3">
    <location>
        <begin position="87"/>
        <end position="126"/>
    </location>
</feature>
<evidence type="ECO:0000256" key="1">
    <source>
        <dbReference type="ARBA" id="ARBA00022723"/>
    </source>
</evidence>
<evidence type="ECO:0000256" key="2">
    <source>
        <dbReference type="ARBA" id="ARBA00023242"/>
    </source>
</evidence>
<dbReference type="InterPro" id="IPR007219">
    <property type="entry name" value="XnlR_reg_dom"/>
</dbReference>
<dbReference type="PROSITE" id="PS00463">
    <property type="entry name" value="ZN2_CY6_FUNGAL_1"/>
    <property type="match status" value="1"/>
</dbReference>
<feature type="region of interest" description="Disordered" evidence="3">
    <location>
        <begin position="1"/>
        <end position="40"/>
    </location>
</feature>
<dbReference type="OrthoDB" id="5367487at2759"/>